<comment type="caution">
    <text evidence="2">The sequence shown here is derived from an EMBL/GenBank/DDBJ whole genome shotgun (WGS) entry which is preliminary data.</text>
</comment>
<feature type="region of interest" description="Disordered" evidence="1">
    <location>
        <begin position="85"/>
        <end position="124"/>
    </location>
</feature>
<dbReference type="Pfam" id="PF08899">
    <property type="entry name" value="DUF1844"/>
    <property type="match status" value="1"/>
</dbReference>
<dbReference type="EMBL" id="NJBN01000003">
    <property type="protein sequence ID" value="TKJ41241.1"/>
    <property type="molecule type" value="Genomic_DNA"/>
</dbReference>
<sequence length="124" mass="13675">MSENDVDSKNSLLFMGLVTSFQQNALQTMGKLVDPLTGKTEVSLEGASAYIDLLDMLAARTKGNISEEESSTLEQIISHLKLNYVEEMNKPKEDETESKSEDTEERDSSDTTKSDGDSSEKTES</sequence>
<reference evidence="2 3" key="1">
    <citation type="submission" date="2017-06" db="EMBL/GenBank/DDBJ databases">
        <title>Novel microbial phyla capable of carbon fixation and sulfur reduction in deep-sea sediments.</title>
        <authorList>
            <person name="Huang J."/>
            <person name="Baker B."/>
            <person name="Wang Y."/>
        </authorList>
    </citation>
    <scope>NUCLEOTIDE SEQUENCE [LARGE SCALE GENOMIC DNA]</scope>
    <source>
        <strain evidence="2">B3_LCP</strain>
    </source>
</reference>
<name>A0A532V202_UNCL8</name>
<proteinExistence type="predicted"/>
<evidence type="ECO:0000313" key="2">
    <source>
        <dbReference type="EMBL" id="TKJ41241.1"/>
    </source>
</evidence>
<dbReference type="AlphaFoldDB" id="A0A532V202"/>
<dbReference type="Proteomes" id="UP000319619">
    <property type="component" value="Unassembled WGS sequence"/>
</dbReference>
<evidence type="ECO:0008006" key="4">
    <source>
        <dbReference type="Google" id="ProtNLM"/>
    </source>
</evidence>
<accession>A0A532V202</accession>
<evidence type="ECO:0000256" key="1">
    <source>
        <dbReference type="SAM" id="MobiDB-lite"/>
    </source>
</evidence>
<dbReference type="InterPro" id="IPR014995">
    <property type="entry name" value="DUF1844"/>
</dbReference>
<evidence type="ECO:0000313" key="3">
    <source>
        <dbReference type="Proteomes" id="UP000319619"/>
    </source>
</evidence>
<feature type="compositionally biased region" description="Basic and acidic residues" evidence="1">
    <location>
        <begin position="87"/>
        <end position="124"/>
    </location>
</feature>
<protein>
    <recommendedName>
        <fullName evidence="4">DUF1844 domain-containing protein</fullName>
    </recommendedName>
</protein>
<organism evidence="2 3">
    <name type="scientific">candidate division LCP-89 bacterium B3_LCP</name>
    <dbReference type="NCBI Taxonomy" id="2012998"/>
    <lineage>
        <taxon>Bacteria</taxon>
        <taxon>Pseudomonadati</taxon>
        <taxon>Bacteria division LCP-89</taxon>
    </lineage>
</organism>
<gene>
    <name evidence="2" type="ORF">CEE37_06130</name>
</gene>